<accession>A0A9J6EI81</accession>
<evidence type="ECO:0000256" key="1">
    <source>
        <dbReference type="SAM" id="MobiDB-lite"/>
    </source>
</evidence>
<dbReference type="AlphaFoldDB" id="A0A9J6EI81"/>
<proteinExistence type="predicted"/>
<sequence>MQRENANLRAIVKQLRAETADLRKSQQVSSPSPSNTVSCTEAASDASHDEVPMDVQPAAKPTKKRALEQLANNEDTDFKTQVKNTLNEIKKALKAVVESIAVLDSRVTKIEADQVKALQSAEATPAQVIPKVRIVQKVATCSVSQERAFEGPTNDGFLVRIEYGRRRLMSTEAIEGPVLSRVGAVDRIPRLANSWWTTAWIKATAGVEASGNVGLLAAGVRQPGAAWILHGLCWCDDDVAVCSAVSLDDIIETVRPDTAGTSDEEEIDDTTEASASVPTYADVLCYVDNIRRFACARDKIGDLLPDVAAIKRKLMHRG</sequence>
<reference evidence="2" key="1">
    <citation type="journal article" date="2020" name="Cell">
        <title>Large-Scale Comparative Analyses of Tick Genomes Elucidate Their Genetic Diversity and Vector Capacities.</title>
        <authorList>
            <consortium name="Tick Genome and Microbiome Consortium (TIGMIC)"/>
            <person name="Jia N."/>
            <person name="Wang J."/>
            <person name="Shi W."/>
            <person name="Du L."/>
            <person name="Sun Y."/>
            <person name="Zhan W."/>
            <person name="Jiang J.F."/>
            <person name="Wang Q."/>
            <person name="Zhang B."/>
            <person name="Ji P."/>
            <person name="Bell-Sakyi L."/>
            <person name="Cui X.M."/>
            <person name="Yuan T.T."/>
            <person name="Jiang B.G."/>
            <person name="Yang W.F."/>
            <person name="Lam T.T."/>
            <person name="Chang Q.C."/>
            <person name="Ding S.J."/>
            <person name="Wang X.J."/>
            <person name="Zhu J.G."/>
            <person name="Ruan X.D."/>
            <person name="Zhao L."/>
            <person name="Wei J.T."/>
            <person name="Ye R.Z."/>
            <person name="Que T.C."/>
            <person name="Du C.H."/>
            <person name="Zhou Y.H."/>
            <person name="Cheng J.X."/>
            <person name="Dai P.F."/>
            <person name="Guo W.B."/>
            <person name="Han X.H."/>
            <person name="Huang E.J."/>
            <person name="Li L.F."/>
            <person name="Wei W."/>
            <person name="Gao Y.C."/>
            <person name="Liu J.Z."/>
            <person name="Shao H.Z."/>
            <person name="Wang X."/>
            <person name="Wang C.C."/>
            <person name="Yang T.C."/>
            <person name="Huo Q.B."/>
            <person name="Li W."/>
            <person name="Chen H.Y."/>
            <person name="Chen S.E."/>
            <person name="Zhou L.G."/>
            <person name="Ni X.B."/>
            <person name="Tian J.H."/>
            <person name="Sheng Y."/>
            <person name="Liu T."/>
            <person name="Pan Y.S."/>
            <person name="Xia L.Y."/>
            <person name="Li J."/>
            <person name="Zhao F."/>
            <person name="Cao W.C."/>
        </authorList>
    </citation>
    <scope>NUCLEOTIDE SEQUENCE</scope>
    <source>
        <strain evidence="2">Rmic-2018</strain>
    </source>
</reference>
<comment type="caution">
    <text evidence="2">The sequence shown here is derived from an EMBL/GenBank/DDBJ whole genome shotgun (WGS) entry which is preliminary data.</text>
</comment>
<organism evidence="2 3">
    <name type="scientific">Rhipicephalus microplus</name>
    <name type="common">Cattle tick</name>
    <name type="synonym">Boophilus microplus</name>
    <dbReference type="NCBI Taxonomy" id="6941"/>
    <lineage>
        <taxon>Eukaryota</taxon>
        <taxon>Metazoa</taxon>
        <taxon>Ecdysozoa</taxon>
        <taxon>Arthropoda</taxon>
        <taxon>Chelicerata</taxon>
        <taxon>Arachnida</taxon>
        <taxon>Acari</taxon>
        <taxon>Parasitiformes</taxon>
        <taxon>Ixodida</taxon>
        <taxon>Ixodoidea</taxon>
        <taxon>Ixodidae</taxon>
        <taxon>Rhipicephalinae</taxon>
        <taxon>Rhipicephalus</taxon>
        <taxon>Boophilus</taxon>
    </lineage>
</organism>
<feature type="region of interest" description="Disordered" evidence="1">
    <location>
        <begin position="20"/>
        <end position="54"/>
    </location>
</feature>
<dbReference type="Proteomes" id="UP000821866">
    <property type="component" value="Chromosome 2"/>
</dbReference>
<name>A0A9J6EI81_RHIMP</name>
<evidence type="ECO:0000313" key="3">
    <source>
        <dbReference type="Proteomes" id="UP000821866"/>
    </source>
</evidence>
<gene>
    <name evidence="2" type="ORF">HPB51_021559</name>
</gene>
<feature type="compositionally biased region" description="Polar residues" evidence="1">
    <location>
        <begin position="25"/>
        <end position="41"/>
    </location>
</feature>
<evidence type="ECO:0000313" key="2">
    <source>
        <dbReference type="EMBL" id="KAH8034169.1"/>
    </source>
</evidence>
<keyword evidence="3" id="KW-1185">Reference proteome</keyword>
<dbReference type="EMBL" id="JABSTU010000004">
    <property type="protein sequence ID" value="KAH8034169.1"/>
    <property type="molecule type" value="Genomic_DNA"/>
</dbReference>
<reference evidence="2" key="2">
    <citation type="submission" date="2021-09" db="EMBL/GenBank/DDBJ databases">
        <authorList>
            <person name="Jia N."/>
            <person name="Wang J."/>
            <person name="Shi W."/>
            <person name="Du L."/>
            <person name="Sun Y."/>
            <person name="Zhan W."/>
            <person name="Jiang J."/>
            <person name="Wang Q."/>
            <person name="Zhang B."/>
            <person name="Ji P."/>
            <person name="Sakyi L.B."/>
            <person name="Cui X."/>
            <person name="Yuan T."/>
            <person name="Jiang B."/>
            <person name="Yang W."/>
            <person name="Lam T.T.-Y."/>
            <person name="Chang Q."/>
            <person name="Ding S."/>
            <person name="Wang X."/>
            <person name="Zhu J."/>
            <person name="Ruan X."/>
            <person name="Zhao L."/>
            <person name="Wei J."/>
            <person name="Que T."/>
            <person name="Du C."/>
            <person name="Cheng J."/>
            <person name="Dai P."/>
            <person name="Han X."/>
            <person name="Huang E."/>
            <person name="Gao Y."/>
            <person name="Liu J."/>
            <person name="Shao H."/>
            <person name="Ye R."/>
            <person name="Li L."/>
            <person name="Wei W."/>
            <person name="Wang X."/>
            <person name="Wang C."/>
            <person name="Huo Q."/>
            <person name="Li W."/>
            <person name="Guo W."/>
            <person name="Chen H."/>
            <person name="Chen S."/>
            <person name="Zhou L."/>
            <person name="Zhou L."/>
            <person name="Ni X."/>
            <person name="Tian J."/>
            <person name="Zhou Y."/>
            <person name="Sheng Y."/>
            <person name="Liu T."/>
            <person name="Pan Y."/>
            <person name="Xia L."/>
            <person name="Li J."/>
            <person name="Zhao F."/>
            <person name="Cao W."/>
        </authorList>
    </citation>
    <scope>NUCLEOTIDE SEQUENCE</scope>
    <source>
        <strain evidence="2">Rmic-2018</strain>
        <tissue evidence="2">Larvae</tissue>
    </source>
</reference>
<protein>
    <submittedName>
        <fullName evidence="2">Uncharacterized protein</fullName>
    </submittedName>
</protein>